<reference evidence="3" key="1">
    <citation type="journal article" date="2020" name="Microorganisms">
        <title>Complete Genome of a Member of a New Bacterial Lineage in the Microgenomates Group Reveals an Unusual Nucleotide Composition Disparity Between Two Strands of DNA and Limited Metabolic Potential.</title>
        <authorList>
            <person name="Kadnikov V.V."/>
            <person name="Mardanov A.V."/>
            <person name="Beletsky A.V."/>
            <person name="Karnachuk O.V."/>
            <person name="Ravin N.V."/>
        </authorList>
    </citation>
    <scope>NUCLEOTIDE SEQUENCE [LARGE SCALE GENOMIC DNA]</scope>
</reference>
<keyword evidence="1" id="KW-1133">Transmembrane helix</keyword>
<protein>
    <submittedName>
        <fullName evidence="2">Uncharacterized protein</fullName>
    </submittedName>
</protein>
<keyword evidence="1" id="KW-0812">Transmembrane</keyword>
<evidence type="ECO:0000313" key="3">
    <source>
        <dbReference type="Proteomes" id="UP000463983"/>
    </source>
</evidence>
<evidence type="ECO:0000256" key="1">
    <source>
        <dbReference type="SAM" id="Phobius"/>
    </source>
</evidence>
<feature type="transmembrane region" description="Helical" evidence="1">
    <location>
        <begin position="97"/>
        <end position="123"/>
    </location>
</feature>
<feature type="transmembrane region" description="Helical" evidence="1">
    <location>
        <begin position="71"/>
        <end position="91"/>
    </location>
</feature>
<dbReference type="KEGG" id="caqa:MICH65_0402"/>
<evidence type="ECO:0000313" key="2">
    <source>
        <dbReference type="EMBL" id="QHO63383.1"/>
    </source>
</evidence>
<name>A0A857N7R4_9BACT</name>
<accession>A0A857N7R4</accession>
<organism evidence="2 3">
    <name type="scientific">Candidatus Chazhemtobacterium aquaticus</name>
    <dbReference type="NCBI Taxonomy" id="2715735"/>
    <lineage>
        <taxon>Bacteria</taxon>
        <taxon>Candidatus Chazhemtobacteraceae</taxon>
        <taxon>Candidatus Chazhemtobacterium</taxon>
    </lineage>
</organism>
<dbReference type="EMBL" id="CP047901">
    <property type="protein sequence ID" value="QHO63383.1"/>
    <property type="molecule type" value="Genomic_DNA"/>
</dbReference>
<proteinExistence type="predicted"/>
<gene>
    <name evidence="2" type="ORF">MICH65_0402</name>
</gene>
<sequence>MKYRTHSEINVSSPGSIVSTLLSDPIITTLLILGIVASLFRGWVAVKAFMYPKKEDKIPTYHIEWYLHQSWIHFIGSMVGWISLICIYIYLISGLKVGIEIVFLLIFSSMGIMGFLPSFLWNITWSTNELVRIVKEKL</sequence>
<keyword evidence="3" id="KW-1185">Reference proteome</keyword>
<dbReference type="RefSeq" id="WP_161931767.1">
    <property type="nucleotide sequence ID" value="NZ_CP047901.1"/>
</dbReference>
<keyword evidence="1" id="KW-0472">Membrane</keyword>
<dbReference type="Proteomes" id="UP000463983">
    <property type="component" value="Chromosome"/>
</dbReference>
<dbReference type="AlphaFoldDB" id="A0A857N7R4"/>
<feature type="transmembrane region" description="Helical" evidence="1">
    <location>
        <begin position="26"/>
        <end position="50"/>
    </location>
</feature>